<dbReference type="GO" id="GO:0016788">
    <property type="term" value="F:hydrolase activity, acting on ester bonds"/>
    <property type="evidence" value="ECO:0007669"/>
    <property type="project" value="InterPro"/>
</dbReference>
<dbReference type="PANTHER" id="PTHR45642">
    <property type="entry name" value="GDSL ESTERASE/LIPASE EXL3"/>
    <property type="match status" value="1"/>
</dbReference>
<dbReference type="CDD" id="cd01837">
    <property type="entry name" value="SGNH_plant_lipase_like"/>
    <property type="match status" value="1"/>
</dbReference>
<dbReference type="InterPro" id="IPR035669">
    <property type="entry name" value="SGNH_plant_lipase-like"/>
</dbReference>
<dbReference type="OrthoDB" id="1600564at2759"/>
<dbReference type="EMBL" id="JACEFO010001965">
    <property type="protein sequence ID" value="KAF8691339.1"/>
    <property type="molecule type" value="Genomic_DNA"/>
</dbReference>
<dbReference type="Proteomes" id="UP000636709">
    <property type="component" value="Unassembled WGS sequence"/>
</dbReference>
<keyword evidence="4" id="KW-1185">Reference proteome</keyword>
<accession>A0A835EEK5</accession>
<dbReference type="InterPro" id="IPR050592">
    <property type="entry name" value="GDSL_lipolytic_enzyme"/>
</dbReference>
<organism evidence="3 4">
    <name type="scientific">Digitaria exilis</name>
    <dbReference type="NCBI Taxonomy" id="1010633"/>
    <lineage>
        <taxon>Eukaryota</taxon>
        <taxon>Viridiplantae</taxon>
        <taxon>Streptophyta</taxon>
        <taxon>Embryophyta</taxon>
        <taxon>Tracheophyta</taxon>
        <taxon>Spermatophyta</taxon>
        <taxon>Magnoliopsida</taxon>
        <taxon>Liliopsida</taxon>
        <taxon>Poales</taxon>
        <taxon>Poaceae</taxon>
        <taxon>PACMAD clade</taxon>
        <taxon>Panicoideae</taxon>
        <taxon>Panicodae</taxon>
        <taxon>Paniceae</taxon>
        <taxon>Anthephorinae</taxon>
        <taxon>Digitaria</taxon>
    </lineage>
</organism>
<dbReference type="InterPro" id="IPR036514">
    <property type="entry name" value="SGNH_hydro_sf"/>
</dbReference>
<protein>
    <recommendedName>
        <fullName evidence="5">GDSL esterase/lipase</fullName>
    </recommendedName>
</protein>
<comment type="similarity">
    <text evidence="1">Belongs to the 'GDSL' lipolytic enzyme family.</text>
</comment>
<sequence length="404" mass="43681">MASHRRSGMSDAAAAALLVVAAALLMSTASGGVVPPRVPAVIVFGDSTMDTGNNNAIRTPLRADFPPYGRDMPGGPHPTGRFGNGRLPPDLISDALGLPPLVPAYLDPAYGMEDFARGVCFASAGTGIDNATADVLVSASTTIVSAYYITTCCSIYCGRGRILPSPAFTIGDPTVIPLWKEVEYYEDYQHRLRAHLGRSRAAAIIRGALHVVSIGTNDFLENYFLFATGRFAQFTVAEFEDFLVAGARVFLARIHGLGARRVTFAGLAAIGCLSLERTTNELRGRGGGCVEEYNDVAKSYNAKVKAMVRGLRDEFPKLRIAFVSVYESFLNIINDPAKYGLENVEEGCCATGKFEMGIMCNEDAPMTCDDADKFLFWDAFHPTEKVNRLMANHTLQVCYQEGVL</sequence>
<gene>
    <name evidence="3" type="ORF">HU200_040470</name>
</gene>
<dbReference type="PANTHER" id="PTHR45642:SF48">
    <property type="entry name" value="OS02G0189300 PROTEIN"/>
    <property type="match status" value="1"/>
</dbReference>
<feature type="chain" id="PRO_5032983081" description="GDSL esterase/lipase" evidence="2">
    <location>
        <begin position="32"/>
        <end position="404"/>
    </location>
</feature>
<reference evidence="3" key="1">
    <citation type="submission" date="2020-07" db="EMBL/GenBank/DDBJ databases">
        <title>Genome sequence and genetic diversity analysis of an under-domesticated orphan crop, white fonio (Digitaria exilis).</title>
        <authorList>
            <person name="Bennetzen J.L."/>
            <person name="Chen S."/>
            <person name="Ma X."/>
            <person name="Wang X."/>
            <person name="Yssel A.E.J."/>
            <person name="Chaluvadi S.R."/>
            <person name="Johnson M."/>
            <person name="Gangashetty P."/>
            <person name="Hamidou F."/>
            <person name="Sanogo M.D."/>
            <person name="Zwaenepoel A."/>
            <person name="Wallace J."/>
            <person name="Van De Peer Y."/>
            <person name="Van Deynze A."/>
        </authorList>
    </citation>
    <scope>NUCLEOTIDE SEQUENCE</scope>
    <source>
        <tissue evidence="3">Leaves</tissue>
    </source>
</reference>
<dbReference type="Pfam" id="PF00657">
    <property type="entry name" value="Lipase_GDSL"/>
    <property type="match status" value="1"/>
</dbReference>
<evidence type="ECO:0000256" key="1">
    <source>
        <dbReference type="ARBA" id="ARBA00008668"/>
    </source>
</evidence>
<name>A0A835EEK5_9POAL</name>
<proteinExistence type="inferred from homology"/>
<dbReference type="InterPro" id="IPR001087">
    <property type="entry name" value="GDSL"/>
</dbReference>
<evidence type="ECO:0008006" key="5">
    <source>
        <dbReference type="Google" id="ProtNLM"/>
    </source>
</evidence>
<dbReference type="Gene3D" id="3.40.50.1110">
    <property type="entry name" value="SGNH hydrolase"/>
    <property type="match status" value="1"/>
</dbReference>
<evidence type="ECO:0000313" key="3">
    <source>
        <dbReference type="EMBL" id="KAF8691339.1"/>
    </source>
</evidence>
<evidence type="ECO:0000313" key="4">
    <source>
        <dbReference type="Proteomes" id="UP000636709"/>
    </source>
</evidence>
<dbReference type="SUPFAM" id="SSF52266">
    <property type="entry name" value="SGNH hydrolase"/>
    <property type="match status" value="1"/>
</dbReference>
<dbReference type="AlphaFoldDB" id="A0A835EEK5"/>
<feature type="signal peptide" evidence="2">
    <location>
        <begin position="1"/>
        <end position="31"/>
    </location>
</feature>
<comment type="caution">
    <text evidence="3">The sequence shown here is derived from an EMBL/GenBank/DDBJ whole genome shotgun (WGS) entry which is preliminary data.</text>
</comment>
<evidence type="ECO:0000256" key="2">
    <source>
        <dbReference type="SAM" id="SignalP"/>
    </source>
</evidence>
<keyword evidence="2" id="KW-0732">Signal</keyword>